<dbReference type="Proteomes" id="UP000198765">
    <property type="component" value="Chromosome I"/>
</dbReference>
<name>A0A1A8Z826_9ACTN</name>
<evidence type="ECO:0000259" key="5">
    <source>
        <dbReference type="PROSITE" id="PS50893"/>
    </source>
</evidence>
<dbReference type="SUPFAM" id="SSF52540">
    <property type="entry name" value="P-loop containing nucleoside triphosphate hydrolases"/>
    <property type="match status" value="1"/>
</dbReference>
<dbReference type="PANTHER" id="PTHR43335">
    <property type="entry name" value="ABC TRANSPORTER, ATP-BINDING PROTEIN"/>
    <property type="match status" value="1"/>
</dbReference>
<gene>
    <name evidence="6" type="ORF">GA0070621_0864</name>
</gene>
<sequence>MRKESDRRDLAATAYDGGATLTNDRFAIEVHQVTKRYPGGVTAVDGLDLRVRAGEVLGFLGRNGAGKTTTMRMLVGLVRPTSGRIRVLGQPPGTPGQLARVGALIESPAFYPHLSGRDNLRLAARYAGAADQAVDRVLAEVGLADRARSAFRTYSLGMKQRLGMAAALLKEPSLLILDEPTNGLDPAGVSDIRELLRTLGRDGRTVLLSSHVLGEVEQICDRIAVIDDGRLVADGSPDELRGALGQGVLLIDADPLDKATACLREHDRVHAVDVVDGRLRVTADPALAATLNRRLVEAGIDVRELRPLRHSLEEAFLELTAPERTGRPEVAGRTGGDR</sequence>
<dbReference type="PROSITE" id="PS50893">
    <property type="entry name" value="ABC_TRANSPORTER_2"/>
    <property type="match status" value="1"/>
</dbReference>
<evidence type="ECO:0000313" key="7">
    <source>
        <dbReference type="Proteomes" id="UP000198765"/>
    </source>
</evidence>
<protein>
    <submittedName>
        <fullName evidence="6">ABC-2 type transport system ATP-binding protein</fullName>
    </submittedName>
</protein>
<dbReference type="PANTHER" id="PTHR43335:SF4">
    <property type="entry name" value="ABC TRANSPORTER, ATP-BINDING PROTEIN"/>
    <property type="match status" value="1"/>
</dbReference>
<comment type="similarity">
    <text evidence="1">Belongs to the ABC transporter superfamily.</text>
</comment>
<dbReference type="SMART" id="SM00382">
    <property type="entry name" value="AAA"/>
    <property type="match status" value="1"/>
</dbReference>
<dbReference type="Pfam" id="PF00005">
    <property type="entry name" value="ABC_tran"/>
    <property type="match status" value="1"/>
</dbReference>
<feature type="domain" description="ABC transporter" evidence="5">
    <location>
        <begin position="28"/>
        <end position="253"/>
    </location>
</feature>
<keyword evidence="4 6" id="KW-0067">ATP-binding</keyword>
<evidence type="ECO:0000256" key="1">
    <source>
        <dbReference type="ARBA" id="ARBA00005417"/>
    </source>
</evidence>
<dbReference type="CDD" id="cd03268">
    <property type="entry name" value="ABC_BcrA_bacitracin_resist"/>
    <property type="match status" value="1"/>
</dbReference>
<dbReference type="PATRIC" id="fig|299146.4.peg.884"/>
<accession>A0A1A8Z826</accession>
<evidence type="ECO:0000256" key="2">
    <source>
        <dbReference type="ARBA" id="ARBA00022448"/>
    </source>
</evidence>
<reference evidence="6 7" key="1">
    <citation type="submission" date="2016-06" db="EMBL/GenBank/DDBJ databases">
        <authorList>
            <person name="Kjaerup R.B."/>
            <person name="Dalgaard T.S."/>
            <person name="Juul-Madsen H.R."/>
        </authorList>
    </citation>
    <scope>NUCLEOTIDE SEQUENCE [LARGE SCALE GENOMIC DNA]</scope>
    <source>
        <strain evidence="6 7">DSM 45248</strain>
    </source>
</reference>
<organism evidence="6 7">
    <name type="scientific">Micromonospora narathiwatensis</name>
    <dbReference type="NCBI Taxonomy" id="299146"/>
    <lineage>
        <taxon>Bacteria</taxon>
        <taxon>Bacillati</taxon>
        <taxon>Actinomycetota</taxon>
        <taxon>Actinomycetes</taxon>
        <taxon>Micromonosporales</taxon>
        <taxon>Micromonosporaceae</taxon>
        <taxon>Micromonospora</taxon>
    </lineage>
</organism>
<dbReference type="InterPro" id="IPR027417">
    <property type="entry name" value="P-loop_NTPase"/>
</dbReference>
<dbReference type="GO" id="GO:0005524">
    <property type="term" value="F:ATP binding"/>
    <property type="evidence" value="ECO:0007669"/>
    <property type="project" value="UniProtKB-KW"/>
</dbReference>
<dbReference type="InterPro" id="IPR003439">
    <property type="entry name" value="ABC_transporter-like_ATP-bd"/>
</dbReference>
<proteinExistence type="inferred from homology"/>
<dbReference type="InterPro" id="IPR003593">
    <property type="entry name" value="AAA+_ATPase"/>
</dbReference>
<dbReference type="AlphaFoldDB" id="A0A1A8Z826"/>
<dbReference type="InterPro" id="IPR017871">
    <property type="entry name" value="ABC_transporter-like_CS"/>
</dbReference>
<dbReference type="GO" id="GO:0016887">
    <property type="term" value="F:ATP hydrolysis activity"/>
    <property type="evidence" value="ECO:0007669"/>
    <property type="project" value="InterPro"/>
</dbReference>
<dbReference type="EMBL" id="LT594324">
    <property type="protein sequence ID" value="SBT40099.1"/>
    <property type="molecule type" value="Genomic_DNA"/>
</dbReference>
<evidence type="ECO:0000256" key="4">
    <source>
        <dbReference type="ARBA" id="ARBA00022840"/>
    </source>
</evidence>
<keyword evidence="3" id="KW-0547">Nucleotide-binding</keyword>
<dbReference type="OrthoDB" id="9804819at2"/>
<evidence type="ECO:0000313" key="6">
    <source>
        <dbReference type="EMBL" id="SBT40099.1"/>
    </source>
</evidence>
<dbReference type="PROSITE" id="PS00211">
    <property type="entry name" value="ABC_TRANSPORTER_1"/>
    <property type="match status" value="1"/>
</dbReference>
<evidence type="ECO:0000256" key="3">
    <source>
        <dbReference type="ARBA" id="ARBA00022741"/>
    </source>
</evidence>
<keyword evidence="7" id="KW-1185">Reference proteome</keyword>
<keyword evidence="2" id="KW-0813">Transport</keyword>
<dbReference type="Gene3D" id="3.40.50.300">
    <property type="entry name" value="P-loop containing nucleotide triphosphate hydrolases"/>
    <property type="match status" value="1"/>
</dbReference>